<evidence type="ECO:0000256" key="2">
    <source>
        <dbReference type="SAM" id="MobiDB-lite"/>
    </source>
</evidence>
<dbReference type="Pfam" id="PF06605">
    <property type="entry name" value="Prophage_tail"/>
    <property type="match status" value="1"/>
</dbReference>
<name>A0A7R6SCT9_9CAUD</name>
<evidence type="ECO:0000256" key="1">
    <source>
        <dbReference type="SAM" id="Coils"/>
    </source>
</evidence>
<keyword evidence="5" id="KW-1185">Reference proteome</keyword>
<reference evidence="4 5" key="1">
    <citation type="submission" date="2018-11" db="EMBL/GenBank/DDBJ databases">
        <title>Multiplex PCR method for the detection of Streptococcus thermophilus bacteriophages.</title>
        <authorList>
            <person name="Szymczak P."/>
            <person name="Vogensen F.K."/>
            <person name="Janzen T."/>
        </authorList>
    </citation>
    <scope>NUCLEOTIDE SEQUENCE [LARGE SCALE GENOMIC DNA]</scope>
</reference>
<feature type="coiled-coil region" evidence="1">
    <location>
        <begin position="467"/>
        <end position="505"/>
    </location>
</feature>
<proteinExistence type="predicted"/>
<sequence>MTNLKSGGFEVYHWPSFNDRLSDKLSKKTIHRQVIHEPYSRTANKVLSGQITQALNAIHEFTFTIPMTNPLYQNIVPFQSIIEVVNLRDGEVEFKGRVLAMSNKMTRNGFVQEVICEDFLSFFHDSSQYFQKLRNEGTRPYLEEILRVANSQVEPYKRIALGNVTVESRTDRPYRYLGYETTWDTIRERIITSIGGYLTLREENDGFYLDWTADVGETKKSPIQLGRNIKSASRDIDFDGLATQIMPIGADLDTQGSQEEQGIDVTRAQLDISSVNGGKIWLQDDELVKQFGIIRKPVIWTEIDDANILLARGKQYLRDQKVSLAKAKWTVSVVERYLIDDRYGKFKIGNKHPILNAPISDIATLQIIEKKIDILKPQISELTIGSQYQSLYAYQLQLREATKSIAKLKEDSSVANKRKRLESLKYQLDSLKKDTETPPVRPSAPTPLSDKATDAERSAYVQSLYVYENAKTTYEEHLATYNKNQEEKAKTISNLESEIARLQQELKGGN</sequence>
<feature type="region of interest" description="Disordered" evidence="2">
    <location>
        <begin position="431"/>
        <end position="453"/>
    </location>
</feature>
<accession>A0A7R6SCT9</accession>
<evidence type="ECO:0000259" key="3">
    <source>
        <dbReference type="Pfam" id="PF06605"/>
    </source>
</evidence>
<evidence type="ECO:0000313" key="5">
    <source>
        <dbReference type="Proteomes" id="UP000594488"/>
    </source>
</evidence>
<organism evidence="4 5">
    <name type="scientific">Streptococcus phage CHPC1198</name>
    <dbReference type="NCBI Taxonomy" id="2492466"/>
    <lineage>
        <taxon>Viruses</taxon>
        <taxon>Duplodnaviria</taxon>
        <taxon>Heunggongvirae</taxon>
        <taxon>Uroviricota</taxon>
        <taxon>Caudoviricetes</taxon>
        <taxon>Aliceevansviridae</taxon>
        <taxon>Vansinderenvirus</taxon>
        <taxon>Vansinderenvirus CHPC1198</taxon>
    </lineage>
</organism>
<protein>
    <submittedName>
        <fullName evidence="4">Tail-associated lysin</fullName>
    </submittedName>
</protein>
<dbReference type="InterPro" id="IPR010572">
    <property type="entry name" value="Tail_dom"/>
</dbReference>
<evidence type="ECO:0000313" key="4">
    <source>
        <dbReference type="EMBL" id="AZS06120.1"/>
    </source>
</evidence>
<gene>
    <name evidence="4" type="ORF">CHPC1198_17</name>
</gene>
<keyword evidence="1" id="KW-0175">Coiled coil</keyword>
<dbReference type="EMBL" id="MK202159">
    <property type="protein sequence ID" value="AZS06120.1"/>
    <property type="molecule type" value="Genomic_DNA"/>
</dbReference>
<dbReference type="Proteomes" id="UP000594488">
    <property type="component" value="Segment"/>
</dbReference>
<feature type="domain" description="Tail spike" evidence="3">
    <location>
        <begin position="206"/>
        <end position="396"/>
    </location>
</feature>